<dbReference type="SUPFAM" id="SSF53335">
    <property type="entry name" value="S-adenosyl-L-methionine-dependent methyltransferases"/>
    <property type="match status" value="1"/>
</dbReference>
<evidence type="ECO:0000313" key="4">
    <source>
        <dbReference type="EMBL" id="GAA0479526.1"/>
    </source>
</evidence>
<dbReference type="Proteomes" id="UP001499895">
    <property type="component" value="Unassembled WGS sequence"/>
</dbReference>
<keyword evidence="1" id="KW-0489">Methyltransferase</keyword>
<proteinExistence type="predicted"/>
<evidence type="ECO:0000256" key="3">
    <source>
        <dbReference type="ARBA" id="ARBA00022691"/>
    </source>
</evidence>
<dbReference type="PANTHER" id="PTHR43464">
    <property type="entry name" value="METHYLTRANSFERASE"/>
    <property type="match status" value="1"/>
</dbReference>
<evidence type="ECO:0000313" key="5">
    <source>
        <dbReference type="Proteomes" id="UP001499895"/>
    </source>
</evidence>
<organism evidence="4 5">
    <name type="scientific">Streptomyces stramineus</name>
    <dbReference type="NCBI Taxonomy" id="173861"/>
    <lineage>
        <taxon>Bacteria</taxon>
        <taxon>Bacillati</taxon>
        <taxon>Actinomycetota</taxon>
        <taxon>Actinomycetes</taxon>
        <taxon>Kitasatosporales</taxon>
        <taxon>Streptomycetaceae</taxon>
        <taxon>Streptomyces</taxon>
    </lineage>
</organism>
<dbReference type="RefSeq" id="WP_344094044.1">
    <property type="nucleotide sequence ID" value="NZ_BAAAHB010000062.1"/>
</dbReference>
<dbReference type="PANTHER" id="PTHR43464:SF19">
    <property type="entry name" value="UBIQUINONE BIOSYNTHESIS O-METHYLTRANSFERASE, MITOCHONDRIAL"/>
    <property type="match status" value="1"/>
</dbReference>
<keyword evidence="2" id="KW-0808">Transferase</keyword>
<accession>A0ABN1ALN2</accession>
<reference evidence="4 5" key="1">
    <citation type="journal article" date="2019" name="Int. J. Syst. Evol. Microbiol.">
        <title>The Global Catalogue of Microorganisms (GCM) 10K type strain sequencing project: providing services to taxonomists for standard genome sequencing and annotation.</title>
        <authorList>
            <consortium name="The Broad Institute Genomics Platform"/>
            <consortium name="The Broad Institute Genome Sequencing Center for Infectious Disease"/>
            <person name="Wu L."/>
            <person name="Ma J."/>
        </authorList>
    </citation>
    <scope>NUCLEOTIDE SEQUENCE [LARGE SCALE GENOMIC DNA]</scope>
    <source>
        <strain evidence="4 5">JCM 10649</strain>
    </source>
</reference>
<dbReference type="Gene3D" id="3.40.50.150">
    <property type="entry name" value="Vaccinia Virus protein VP39"/>
    <property type="match status" value="1"/>
</dbReference>
<keyword evidence="5" id="KW-1185">Reference proteome</keyword>
<evidence type="ECO:0000256" key="1">
    <source>
        <dbReference type="ARBA" id="ARBA00022603"/>
    </source>
</evidence>
<dbReference type="CDD" id="cd02440">
    <property type="entry name" value="AdoMet_MTases"/>
    <property type="match status" value="1"/>
</dbReference>
<dbReference type="Pfam" id="PF13489">
    <property type="entry name" value="Methyltransf_23"/>
    <property type="match status" value="1"/>
</dbReference>
<name>A0ABN1ALN2_9ACTN</name>
<dbReference type="InterPro" id="IPR029063">
    <property type="entry name" value="SAM-dependent_MTases_sf"/>
</dbReference>
<protein>
    <submittedName>
        <fullName evidence="4">1,6-didemethyltoxoflavin N1-methyltransferase</fullName>
    </submittedName>
</protein>
<comment type="caution">
    <text evidence="4">The sequence shown here is derived from an EMBL/GenBank/DDBJ whole genome shotgun (WGS) entry which is preliminary data.</text>
</comment>
<sequence>MTDTIDTPGYQETLQRSFKALYDSGRDSWTTEEAMQHLVPLLHDGLGEPGRVLEVGVGRGRDTETLLGLGHRVVAVDLVRLPEWDEVAARWSEQVRFVAGDVRDLADDERFDAVLDNGVLHHQLPQDYPAYLATLRRQLRPGGLLAVSLFARAEEESEGKLHEAHDGRLSREFTAEEADTLLAESGFAVVSTRRVQRGRPDWTYLLVLARSQEN</sequence>
<gene>
    <name evidence="4" type="ORF">GCM10009544_46840</name>
</gene>
<dbReference type="EMBL" id="BAAAHB010000062">
    <property type="protein sequence ID" value="GAA0479526.1"/>
    <property type="molecule type" value="Genomic_DNA"/>
</dbReference>
<evidence type="ECO:0000256" key="2">
    <source>
        <dbReference type="ARBA" id="ARBA00022679"/>
    </source>
</evidence>
<keyword evidence="3" id="KW-0949">S-adenosyl-L-methionine</keyword>